<organism evidence="2 3">
    <name type="scientific">Acaulospora morrowiae</name>
    <dbReference type="NCBI Taxonomy" id="94023"/>
    <lineage>
        <taxon>Eukaryota</taxon>
        <taxon>Fungi</taxon>
        <taxon>Fungi incertae sedis</taxon>
        <taxon>Mucoromycota</taxon>
        <taxon>Glomeromycotina</taxon>
        <taxon>Glomeromycetes</taxon>
        <taxon>Diversisporales</taxon>
        <taxon>Acaulosporaceae</taxon>
        <taxon>Acaulospora</taxon>
    </lineage>
</organism>
<dbReference type="AlphaFoldDB" id="A0A9N8WIM5"/>
<name>A0A9N8WIM5_9GLOM</name>
<feature type="region of interest" description="Disordered" evidence="1">
    <location>
        <begin position="270"/>
        <end position="291"/>
    </location>
</feature>
<reference evidence="2" key="1">
    <citation type="submission" date="2021-06" db="EMBL/GenBank/DDBJ databases">
        <authorList>
            <person name="Kallberg Y."/>
            <person name="Tangrot J."/>
            <person name="Rosling A."/>
        </authorList>
    </citation>
    <scope>NUCLEOTIDE SEQUENCE</scope>
    <source>
        <strain evidence="2">CL551</strain>
    </source>
</reference>
<gene>
    <name evidence="2" type="ORF">AMORRO_LOCUS2771</name>
</gene>
<keyword evidence="3" id="KW-1185">Reference proteome</keyword>
<evidence type="ECO:0000256" key="1">
    <source>
        <dbReference type="SAM" id="MobiDB-lite"/>
    </source>
</evidence>
<protein>
    <submittedName>
        <fullName evidence="2">16858_t:CDS:1</fullName>
    </submittedName>
</protein>
<dbReference type="EMBL" id="CAJVPV010001234">
    <property type="protein sequence ID" value="CAG8490860.1"/>
    <property type="molecule type" value="Genomic_DNA"/>
</dbReference>
<evidence type="ECO:0000313" key="2">
    <source>
        <dbReference type="EMBL" id="CAG8490860.1"/>
    </source>
</evidence>
<comment type="caution">
    <text evidence="2">The sequence shown here is derived from an EMBL/GenBank/DDBJ whole genome shotgun (WGS) entry which is preliminary data.</text>
</comment>
<dbReference type="OrthoDB" id="2382642at2759"/>
<sequence length="291" mass="32435">MPASISLIVYIVEQNIEAVNNYTIQRGIGLSHIPDREPQRIHFTYFIPDPEITVDSSEESFEPLTGGALQTNAVYLIHGKFSYLVNDNSLDLVIFSHVLLPIDSAECPEAPMIAKFIGKVTSVPSVTNNGLRLLVTVSEYIRKGEKPVHEIIVTHPTTGRLSKSITAAQKNATVQFTGILFIYESILYCDVLDFSFVGIRSDDLIHSYNPWSTKDKITTKSSVAKRIQKLHNEQMSTPPTIPSLPQKKITRGKRKVIEKVSTGSIAASIIKKRQADKMDSDNNEPNKNQKN</sequence>
<accession>A0A9N8WIM5</accession>
<proteinExistence type="predicted"/>
<dbReference type="Proteomes" id="UP000789342">
    <property type="component" value="Unassembled WGS sequence"/>
</dbReference>
<evidence type="ECO:0000313" key="3">
    <source>
        <dbReference type="Proteomes" id="UP000789342"/>
    </source>
</evidence>